<evidence type="ECO:0000256" key="1">
    <source>
        <dbReference type="SAM" id="MobiDB-lite"/>
    </source>
</evidence>
<dbReference type="RefSeq" id="WP_106205110.1">
    <property type="nucleotide sequence ID" value="NZ_PVTD01000004.1"/>
</dbReference>
<name>A0A2T0RRF6_9RHOB</name>
<evidence type="ECO:0000313" key="2">
    <source>
        <dbReference type="EMBL" id="PRY23722.1"/>
    </source>
</evidence>
<reference evidence="2 3" key="1">
    <citation type="submission" date="2018-03" db="EMBL/GenBank/DDBJ databases">
        <title>Genomic Encyclopedia of Archaeal and Bacterial Type Strains, Phase II (KMG-II): from individual species to whole genera.</title>
        <authorList>
            <person name="Goeker M."/>
        </authorList>
    </citation>
    <scope>NUCLEOTIDE SEQUENCE [LARGE SCALE GENOMIC DNA]</scope>
    <source>
        <strain evidence="2 3">DSM 29328</strain>
    </source>
</reference>
<dbReference type="InterPro" id="IPR021253">
    <property type="entry name" value="ZrgA-like"/>
</dbReference>
<dbReference type="EMBL" id="PVTD01000004">
    <property type="protein sequence ID" value="PRY23722.1"/>
    <property type="molecule type" value="Genomic_DNA"/>
</dbReference>
<gene>
    <name evidence="2" type="ORF">CLV78_104214</name>
</gene>
<protein>
    <submittedName>
        <fullName evidence="2">Uncharacterized protein DUF2796</fullName>
    </submittedName>
</protein>
<comment type="caution">
    <text evidence="2">The sequence shown here is derived from an EMBL/GenBank/DDBJ whole genome shotgun (WGS) entry which is preliminary data.</text>
</comment>
<organism evidence="2 3">
    <name type="scientific">Aliiruegeria haliotis</name>
    <dbReference type="NCBI Taxonomy" id="1280846"/>
    <lineage>
        <taxon>Bacteria</taxon>
        <taxon>Pseudomonadati</taxon>
        <taxon>Pseudomonadota</taxon>
        <taxon>Alphaproteobacteria</taxon>
        <taxon>Rhodobacterales</taxon>
        <taxon>Roseobacteraceae</taxon>
        <taxon>Aliiruegeria</taxon>
    </lineage>
</organism>
<dbReference type="OrthoDB" id="7346546at2"/>
<dbReference type="Proteomes" id="UP000239480">
    <property type="component" value="Unassembled WGS sequence"/>
</dbReference>
<evidence type="ECO:0000313" key="3">
    <source>
        <dbReference type="Proteomes" id="UP000239480"/>
    </source>
</evidence>
<dbReference type="Pfam" id="PF10986">
    <property type="entry name" value="ZrgA"/>
    <property type="match status" value="1"/>
</dbReference>
<keyword evidence="3" id="KW-1185">Reference proteome</keyword>
<proteinExistence type="predicted"/>
<sequence length="232" mass="25300">MRHTILIPLVIGVTTPAMAESTREMDAHVHGHGTLNIALEGGKVAMELIAPGADIVGFEHAAETDEDKAAVEAALDQLAHPQEMFSFPEAANCALDMAHVEGGPEHGEHAEDHDVHDKDGEHAEDHDDHDKDGEHAEDHDDHDKDGEHTEGHDEDHDDHADHADHDGEAHSEFHAEYTFTCAAPDALTEIRFPYFDLFPNAEELGGQIVSAKGATSMEIERDAPVLDLRGMF</sequence>
<feature type="region of interest" description="Disordered" evidence="1">
    <location>
        <begin position="100"/>
        <end position="166"/>
    </location>
</feature>
<accession>A0A2T0RRF6</accession>
<dbReference type="AlphaFoldDB" id="A0A2T0RRF6"/>